<dbReference type="InterPro" id="IPR013736">
    <property type="entry name" value="Xaa-Pro_dipept_C"/>
</dbReference>
<dbReference type="SUPFAM" id="SSF53474">
    <property type="entry name" value="alpha/beta-Hydrolases"/>
    <property type="match status" value="1"/>
</dbReference>
<evidence type="ECO:0000313" key="3">
    <source>
        <dbReference type="EMBL" id="MDP9842176.1"/>
    </source>
</evidence>
<feature type="domain" description="Xaa-Pro dipeptidyl-peptidase C-terminal" evidence="2">
    <location>
        <begin position="210"/>
        <end position="432"/>
    </location>
</feature>
<sequence length="567" mass="61673">MVDFRGTGASEGVKSDAFEKVEQDDIYDIIEQLADQQWCNGRVAVWGLSYGGITALRAATSGAPSLRAVVAIEGSTDPYSDEVARKGAVGLAMIIGEWSTMMLALTALPLTSPWLDPSAFSARLQAARPWHDAWTEHPHRDHYWQGREVDPATIDVPTLIFTGWRDTNVVGAWRDFAAINAPRRIICGPWLHGMPEGQEQAPVDSVALTIDWFDEHLRKVQPEATPAPIVSTYIMGADQWEFAEHYPAVPPTDRTLYLSDGRLSTGPSAAPSRVPVAFDATVGVAAGLGMAAAPRDQRRDVTRSAIFISDVLDSTLDIAGAPRISLSLVVAHLDVDVVAKLNDIAPNGHTTLITRGFQRLSNPPPYTGVPESREVADAGHQIEMDFDPTRYRLKAGHRLQLTLSAADFPEYWPQLSAAGYEVLVGPQYSSILHLPTVPTHDMTAPFELPAATRARENDRMVDQQVAVTLEENADGTEVVVRGGWLSKGRTVEGEPIELLHTYEISTHAHNPSATQLNTQTDIIVGATGELRTVRAACSLGPQGLSSTLRVIGNGIDEDRTWNTPWPA</sequence>
<evidence type="ECO:0000259" key="2">
    <source>
        <dbReference type="SMART" id="SM00939"/>
    </source>
</evidence>
<dbReference type="NCBIfam" id="TIGR00976">
    <property type="entry name" value="CocE_NonD"/>
    <property type="match status" value="1"/>
</dbReference>
<reference evidence="3 4" key="1">
    <citation type="submission" date="2023-07" db="EMBL/GenBank/DDBJ databases">
        <title>Sequencing the genomes of 1000 actinobacteria strains.</title>
        <authorList>
            <person name="Klenk H.-P."/>
        </authorList>
    </citation>
    <scope>NUCLEOTIDE SEQUENCE [LARGE SCALE GENOMIC DNA]</scope>
    <source>
        <strain evidence="3 4">DSM 46740</strain>
    </source>
</reference>
<dbReference type="Gene3D" id="2.60.120.260">
    <property type="entry name" value="Galactose-binding domain-like"/>
    <property type="match status" value="1"/>
</dbReference>
<dbReference type="SMART" id="SM00939">
    <property type="entry name" value="PepX_C"/>
    <property type="match status" value="1"/>
</dbReference>
<dbReference type="SUPFAM" id="SSF49785">
    <property type="entry name" value="Galactose-binding domain-like"/>
    <property type="match status" value="1"/>
</dbReference>
<gene>
    <name evidence="3" type="ORF">J2853_001387</name>
</gene>
<organism evidence="3 4">
    <name type="scientific">Streptosporangium lutulentum</name>
    <dbReference type="NCBI Taxonomy" id="1461250"/>
    <lineage>
        <taxon>Bacteria</taxon>
        <taxon>Bacillati</taxon>
        <taxon>Actinomycetota</taxon>
        <taxon>Actinomycetes</taxon>
        <taxon>Streptosporangiales</taxon>
        <taxon>Streptosporangiaceae</taxon>
        <taxon>Streptosporangium</taxon>
    </lineage>
</organism>
<evidence type="ECO:0000256" key="1">
    <source>
        <dbReference type="ARBA" id="ARBA00022801"/>
    </source>
</evidence>
<dbReference type="InterPro" id="IPR029058">
    <property type="entry name" value="AB_hydrolase_fold"/>
</dbReference>
<evidence type="ECO:0000313" key="4">
    <source>
        <dbReference type="Proteomes" id="UP001225356"/>
    </source>
</evidence>
<comment type="caution">
    <text evidence="3">The sequence shown here is derived from an EMBL/GenBank/DDBJ whole genome shotgun (WGS) entry which is preliminary data.</text>
</comment>
<dbReference type="Pfam" id="PF08530">
    <property type="entry name" value="PepX_C"/>
    <property type="match status" value="1"/>
</dbReference>
<dbReference type="Pfam" id="PF02129">
    <property type="entry name" value="Peptidase_S15"/>
    <property type="match status" value="1"/>
</dbReference>
<dbReference type="GO" id="GO:0016787">
    <property type="term" value="F:hydrolase activity"/>
    <property type="evidence" value="ECO:0007669"/>
    <property type="project" value="UniProtKB-KW"/>
</dbReference>
<proteinExistence type="predicted"/>
<keyword evidence="4" id="KW-1185">Reference proteome</keyword>
<protein>
    <submittedName>
        <fullName evidence="3">CocE/NonD family hydrolase</fullName>
    </submittedName>
</protein>
<keyword evidence="1 3" id="KW-0378">Hydrolase</keyword>
<dbReference type="InterPro" id="IPR008979">
    <property type="entry name" value="Galactose-bd-like_sf"/>
</dbReference>
<dbReference type="EMBL" id="JAUSQU010000001">
    <property type="protein sequence ID" value="MDP9842176.1"/>
    <property type="molecule type" value="Genomic_DNA"/>
</dbReference>
<dbReference type="InterPro" id="IPR005674">
    <property type="entry name" value="CocE/Ser_esterase"/>
</dbReference>
<name>A0ABT9Q606_9ACTN</name>
<dbReference type="Gene3D" id="1.10.3020.10">
    <property type="entry name" value="alpha-amino acid ester hydrolase ( Helical cap domain)"/>
    <property type="match status" value="1"/>
</dbReference>
<dbReference type="InterPro" id="IPR000383">
    <property type="entry name" value="Xaa-Pro-like_dom"/>
</dbReference>
<accession>A0ABT9Q606</accession>
<dbReference type="Gene3D" id="3.40.50.1820">
    <property type="entry name" value="alpha/beta hydrolase"/>
    <property type="match status" value="1"/>
</dbReference>
<dbReference type="Proteomes" id="UP001225356">
    <property type="component" value="Unassembled WGS sequence"/>
</dbReference>